<accession>A0A7W6GR84</accession>
<evidence type="ECO:0000256" key="1">
    <source>
        <dbReference type="ARBA" id="ARBA00037217"/>
    </source>
</evidence>
<evidence type="ECO:0000256" key="3">
    <source>
        <dbReference type="ARBA" id="ARBA00040298"/>
    </source>
</evidence>
<feature type="domain" description="Amine oxidase" evidence="4">
    <location>
        <begin position="22"/>
        <end position="331"/>
    </location>
</feature>
<dbReference type="Gene3D" id="3.50.50.60">
    <property type="entry name" value="FAD/NAD(P)-binding domain"/>
    <property type="match status" value="2"/>
</dbReference>
<dbReference type="Proteomes" id="UP000552757">
    <property type="component" value="Unassembled WGS sequence"/>
</dbReference>
<keyword evidence="6" id="KW-1185">Reference proteome</keyword>
<dbReference type="PANTHER" id="PTHR10668">
    <property type="entry name" value="PHYTOENE DEHYDROGENASE"/>
    <property type="match status" value="1"/>
</dbReference>
<comment type="caution">
    <text evidence="5">The sequence shown here is derived from an EMBL/GenBank/DDBJ whole genome shotgun (WGS) entry which is preliminary data.</text>
</comment>
<dbReference type="RefSeq" id="WP_183955872.1">
    <property type="nucleotide sequence ID" value="NZ_JACIEB010000005.1"/>
</dbReference>
<proteinExistence type="predicted"/>
<dbReference type="GO" id="GO:0016491">
    <property type="term" value="F:oxidoreductase activity"/>
    <property type="evidence" value="ECO:0007669"/>
    <property type="project" value="InterPro"/>
</dbReference>
<organism evidence="5 6">
    <name type="scientific">Sphingobium fontiphilum</name>
    <dbReference type="NCBI Taxonomy" id="944425"/>
    <lineage>
        <taxon>Bacteria</taxon>
        <taxon>Pseudomonadati</taxon>
        <taxon>Pseudomonadota</taxon>
        <taxon>Alphaproteobacteria</taxon>
        <taxon>Sphingomonadales</taxon>
        <taxon>Sphingomonadaceae</taxon>
        <taxon>Sphingobium</taxon>
    </lineage>
</organism>
<name>A0A7W6GR84_9SPHN</name>
<evidence type="ECO:0000259" key="4">
    <source>
        <dbReference type="Pfam" id="PF01593"/>
    </source>
</evidence>
<dbReference type="PANTHER" id="PTHR10668:SF103">
    <property type="entry name" value="PYRIDINE NUCLEOTIDE-DISULFIDE OXIDOREDUCTASE DOMAIN-CONTAINING PROTEIN 2"/>
    <property type="match status" value="1"/>
</dbReference>
<dbReference type="EMBL" id="JACIEB010000005">
    <property type="protein sequence ID" value="MBB3982819.1"/>
    <property type="molecule type" value="Genomic_DNA"/>
</dbReference>
<protein>
    <recommendedName>
        <fullName evidence="3">Pyridine nucleotide-disulfide oxidoreductase domain-containing protein 2</fullName>
    </recommendedName>
</protein>
<evidence type="ECO:0000256" key="2">
    <source>
        <dbReference type="ARBA" id="ARBA00038825"/>
    </source>
</evidence>
<dbReference type="SUPFAM" id="SSF51905">
    <property type="entry name" value="FAD/NAD(P)-binding domain"/>
    <property type="match status" value="1"/>
</dbReference>
<comment type="subunit">
    <text evidence="2">Interacts with COX5B; this interaction may contribute to localize PYROXD2 to the inner face of the inner mitochondrial membrane.</text>
</comment>
<evidence type="ECO:0000313" key="5">
    <source>
        <dbReference type="EMBL" id="MBB3982819.1"/>
    </source>
</evidence>
<dbReference type="InterPro" id="IPR036188">
    <property type="entry name" value="FAD/NAD-bd_sf"/>
</dbReference>
<reference evidence="5 6" key="1">
    <citation type="submission" date="2020-08" db="EMBL/GenBank/DDBJ databases">
        <title>Genomic Encyclopedia of Type Strains, Phase IV (KMG-IV): sequencing the most valuable type-strain genomes for metagenomic binning, comparative biology and taxonomic classification.</title>
        <authorList>
            <person name="Goeker M."/>
        </authorList>
    </citation>
    <scope>NUCLEOTIDE SEQUENCE [LARGE SCALE GENOMIC DNA]</scope>
    <source>
        <strain evidence="5 6">DSM 29348</strain>
    </source>
</reference>
<evidence type="ECO:0000313" key="6">
    <source>
        <dbReference type="Proteomes" id="UP000552757"/>
    </source>
</evidence>
<sequence>MADTYDVVIAGAGHNALIVGCYLAKAGVRTLIVERSDRAGGSVATRELTGPGFKQDVCSVSHSLIMGNPLIRNDELQLLGKYGLTYNHPERISALLFDDGTVLEFWSDLDRTAASIAKISPIDADNYRRFVETVDRTLDMLVMGMFSVPPDPGAQAMMMNASPEGQELMRLQAISAWDLICEWIEHPKVRIALARYASETMMDPFDNGTGFGFYLILPYMYKFGLGIAVGGSGALADALVRCFEDHGGTIRLNAQVERILLEDQTARGLVLEGGEVIRAEKAVVAGLHVAQVFPHMVEGAELPPGFLHRIDVLKYAALQPMTVHLALKEPARFTVGQGIDDFYWVETGHADVDAFAQGFQELKRGIPRDDFAIYVQQFRADPTRVPEGMAQLHIYAFVPLDLKEGGREKWDQIGEEWANRFIENLRKIAPNVTEENILGKHFMTPLDITRYNTSLVNGDIQHLGFYSWQLGGNRPVPGWGQYRMPIDRLYLTAGSTHPGGGVTGGPGRNAAQVIFEDLGLDFDAVTS</sequence>
<dbReference type="Pfam" id="PF01593">
    <property type="entry name" value="Amino_oxidase"/>
    <property type="match status" value="1"/>
</dbReference>
<comment type="function">
    <text evidence="1">Probable oxidoreductase that may play a role as regulator of mitochondrial function.</text>
</comment>
<dbReference type="InterPro" id="IPR002937">
    <property type="entry name" value="Amino_oxidase"/>
</dbReference>
<gene>
    <name evidence="5" type="ORF">GGR44_002485</name>
</gene>
<dbReference type="AlphaFoldDB" id="A0A7W6GR84"/>